<feature type="region of interest" description="Disordered" evidence="1">
    <location>
        <begin position="243"/>
        <end position="277"/>
    </location>
</feature>
<reference evidence="2 3" key="1">
    <citation type="journal article" date="2021" name="Nat. Plants">
        <title>The Taxus genome provides insights into paclitaxel biosynthesis.</title>
        <authorList>
            <person name="Xiong X."/>
            <person name="Gou J."/>
            <person name="Liao Q."/>
            <person name="Li Y."/>
            <person name="Zhou Q."/>
            <person name="Bi G."/>
            <person name="Li C."/>
            <person name="Du R."/>
            <person name="Wang X."/>
            <person name="Sun T."/>
            <person name="Guo L."/>
            <person name="Liang H."/>
            <person name="Lu P."/>
            <person name="Wu Y."/>
            <person name="Zhang Z."/>
            <person name="Ro D.K."/>
            <person name="Shang Y."/>
            <person name="Huang S."/>
            <person name="Yan J."/>
        </authorList>
    </citation>
    <scope>NUCLEOTIDE SEQUENCE [LARGE SCALE GENOMIC DNA]</scope>
    <source>
        <strain evidence="2">Ta-2019</strain>
    </source>
</reference>
<organism evidence="2 3">
    <name type="scientific">Taxus chinensis</name>
    <name type="common">Chinese yew</name>
    <name type="synonym">Taxus wallichiana var. chinensis</name>
    <dbReference type="NCBI Taxonomy" id="29808"/>
    <lineage>
        <taxon>Eukaryota</taxon>
        <taxon>Viridiplantae</taxon>
        <taxon>Streptophyta</taxon>
        <taxon>Embryophyta</taxon>
        <taxon>Tracheophyta</taxon>
        <taxon>Spermatophyta</taxon>
        <taxon>Pinopsida</taxon>
        <taxon>Pinidae</taxon>
        <taxon>Conifers II</taxon>
        <taxon>Cupressales</taxon>
        <taxon>Taxaceae</taxon>
        <taxon>Taxus</taxon>
    </lineage>
</organism>
<dbReference type="EMBL" id="JAHRHJ020003813">
    <property type="protein sequence ID" value="KAH9289472.1"/>
    <property type="molecule type" value="Genomic_DNA"/>
</dbReference>
<dbReference type="InterPro" id="IPR004158">
    <property type="entry name" value="DUF247_pln"/>
</dbReference>
<comment type="caution">
    <text evidence="2">The sequence shown here is derived from an EMBL/GenBank/DDBJ whole genome shotgun (WGS) entry which is preliminary data.</text>
</comment>
<dbReference type="PANTHER" id="PTHR31170">
    <property type="entry name" value="BNAC04G53230D PROTEIN"/>
    <property type="match status" value="1"/>
</dbReference>
<name>A0AA38BV12_TAXCH</name>
<evidence type="ECO:0000313" key="2">
    <source>
        <dbReference type="EMBL" id="KAH9289472.1"/>
    </source>
</evidence>
<dbReference type="PANTHER" id="PTHR31170:SF25">
    <property type="entry name" value="BNAA09G04570D PROTEIN"/>
    <property type="match status" value="1"/>
</dbReference>
<protein>
    <submittedName>
        <fullName evidence="2">Uncharacterized protein</fullName>
    </submittedName>
</protein>
<dbReference type="Proteomes" id="UP000824469">
    <property type="component" value="Unassembled WGS sequence"/>
</dbReference>
<dbReference type="Pfam" id="PF03140">
    <property type="entry name" value="DUF247"/>
    <property type="match status" value="1"/>
</dbReference>
<proteinExistence type="predicted"/>
<sequence>MERYKVATARRFHKRIAGHKFETAVEEVKKYEWRIRSCYHKYLDYKEDALAWLMALDASFLLECLEFYSVKHNQADEASSQVKQLGRVLDPSGRSATHNAIKRDLMMLENQVPLFLLQKLLEMESGCGEKAEKMFRNLVTLACEELSPFMFKMCESSRLRIHERGHLLEALYYSLVPAPRHIDDTNPKAEEQVAPPNTRALESLWEVLSSLNVVPVRRLTALLSALKGSLTLLFGFSDAQKDDNHGVTPRKQRRHAHDDDDDNDDEELAFTNLRPKM</sequence>
<evidence type="ECO:0000256" key="1">
    <source>
        <dbReference type="SAM" id="MobiDB-lite"/>
    </source>
</evidence>
<gene>
    <name evidence="2" type="ORF">KI387_033589</name>
</gene>
<accession>A0AA38BV12</accession>
<feature type="compositionally biased region" description="Acidic residues" evidence="1">
    <location>
        <begin position="259"/>
        <end position="268"/>
    </location>
</feature>
<evidence type="ECO:0000313" key="3">
    <source>
        <dbReference type="Proteomes" id="UP000824469"/>
    </source>
</evidence>
<dbReference type="AlphaFoldDB" id="A0AA38BV12"/>
<keyword evidence="3" id="KW-1185">Reference proteome</keyword>